<feature type="region of interest" description="Disordered" evidence="1">
    <location>
        <begin position="102"/>
        <end position="124"/>
    </location>
</feature>
<accession>A0A0B2VH26</accession>
<name>A0A0B2VH26_TOXCA</name>
<evidence type="ECO:0000313" key="3">
    <source>
        <dbReference type="Proteomes" id="UP000031036"/>
    </source>
</evidence>
<organism evidence="2 3">
    <name type="scientific">Toxocara canis</name>
    <name type="common">Canine roundworm</name>
    <dbReference type="NCBI Taxonomy" id="6265"/>
    <lineage>
        <taxon>Eukaryota</taxon>
        <taxon>Metazoa</taxon>
        <taxon>Ecdysozoa</taxon>
        <taxon>Nematoda</taxon>
        <taxon>Chromadorea</taxon>
        <taxon>Rhabditida</taxon>
        <taxon>Spirurina</taxon>
        <taxon>Ascaridomorpha</taxon>
        <taxon>Ascaridoidea</taxon>
        <taxon>Toxocaridae</taxon>
        <taxon>Toxocara</taxon>
    </lineage>
</organism>
<dbReference type="AlphaFoldDB" id="A0A0B2VH26"/>
<dbReference type="Proteomes" id="UP000031036">
    <property type="component" value="Unassembled WGS sequence"/>
</dbReference>
<gene>
    <name evidence="2" type="ORF">Tcan_01914</name>
</gene>
<evidence type="ECO:0000256" key="1">
    <source>
        <dbReference type="SAM" id="MobiDB-lite"/>
    </source>
</evidence>
<feature type="compositionally biased region" description="Polar residues" evidence="1">
    <location>
        <begin position="102"/>
        <end position="113"/>
    </location>
</feature>
<sequence>MAFGPLRRVNKFSKNKTFQVNCADRPEQRQPTGSVARKSIWQKNSRLIELVIYQCRQQKGSTKPRTAVPETASTAHMPDLQAGFAASTAKLDMNATAQLPVQRGLENNANKYQRLSPLARDGRK</sequence>
<evidence type="ECO:0000313" key="2">
    <source>
        <dbReference type="EMBL" id="KHN82831.1"/>
    </source>
</evidence>
<keyword evidence="3" id="KW-1185">Reference proteome</keyword>
<protein>
    <submittedName>
        <fullName evidence="2">Uncharacterized protein</fullName>
    </submittedName>
</protein>
<proteinExistence type="predicted"/>
<comment type="caution">
    <text evidence="2">The sequence shown here is derived from an EMBL/GenBank/DDBJ whole genome shotgun (WGS) entry which is preliminary data.</text>
</comment>
<reference evidence="2 3" key="1">
    <citation type="submission" date="2014-11" db="EMBL/GenBank/DDBJ databases">
        <title>Genetic blueprint of the zoonotic pathogen Toxocara canis.</title>
        <authorList>
            <person name="Zhu X.-Q."/>
            <person name="Korhonen P.K."/>
            <person name="Cai H."/>
            <person name="Young N.D."/>
            <person name="Nejsum P."/>
            <person name="von Samson-Himmelstjerna G."/>
            <person name="Boag P.R."/>
            <person name="Tan P."/>
            <person name="Li Q."/>
            <person name="Min J."/>
            <person name="Yang Y."/>
            <person name="Wang X."/>
            <person name="Fang X."/>
            <person name="Hall R.S."/>
            <person name="Hofmann A."/>
            <person name="Sternberg P.W."/>
            <person name="Jex A.R."/>
            <person name="Gasser R.B."/>
        </authorList>
    </citation>
    <scope>NUCLEOTIDE SEQUENCE [LARGE SCALE GENOMIC DNA]</scope>
    <source>
        <strain evidence="2">PN_DK_2014</strain>
    </source>
</reference>
<dbReference type="EMBL" id="JPKZ01001296">
    <property type="protein sequence ID" value="KHN82831.1"/>
    <property type="molecule type" value="Genomic_DNA"/>
</dbReference>